<dbReference type="Pfam" id="PF10095">
    <property type="entry name" value="DUF2333"/>
    <property type="match status" value="1"/>
</dbReference>
<feature type="transmembrane region" description="Helical" evidence="1">
    <location>
        <begin position="20"/>
        <end position="44"/>
    </location>
</feature>
<evidence type="ECO:0000313" key="2">
    <source>
        <dbReference type="EMBL" id="AUI70695.2"/>
    </source>
</evidence>
<accession>A0A2N9YJT3</accession>
<keyword evidence="1" id="KW-1133">Transmembrane helix</keyword>
<dbReference type="STRING" id="288004.AL038_06880"/>
<sequence length="346" mass="38983">MTDSVPTTEKIGWFQWFLNWGYIGRGIGVLCFIIILLFILSIFWSTEPAPFDVEAVAKEYATNHKETIVTGYISTYTLMEIARRGLLDKAGGYLSNDKLPPSVFMDNIPNWEFGVLQQVRDFSQVMRNNFSRSRTGGQENAELATAQPKFNVDNMSWMFPAAESEYRSGINALDKYLHKLTDAKKSEQFSARADSLRLWLDTVTLRLGNLSQRLSSSVGESRLNIELAGDPKGQSTAPQLASSKEKTPWVEIDDVFFEARGTSWALIHLLKAIEFDFKDILESKNATPLLRQAIKELEATQKSVWSPMILNGSEFGLFANHSLVMSSYISRAQAIISELRELMPQG</sequence>
<keyword evidence="3" id="KW-1185">Reference proteome</keyword>
<keyword evidence="1" id="KW-0472">Membrane</keyword>
<dbReference type="PIRSF" id="PIRSF029693">
    <property type="entry name" value="UCP029693"/>
    <property type="match status" value="1"/>
</dbReference>
<dbReference type="EMBL" id="CP018889">
    <property type="protein sequence ID" value="AUI70695.2"/>
    <property type="molecule type" value="Genomic_DNA"/>
</dbReference>
<reference evidence="3" key="1">
    <citation type="submission" date="2016-12" db="EMBL/GenBank/DDBJ databases">
        <title>Complete Genome Sequence of Beggiatoa leptomitiformis D-401.</title>
        <authorList>
            <person name="Fomenkov A."/>
            <person name="Vincze T."/>
            <person name="Grabovich M."/>
            <person name="Anton B.P."/>
            <person name="Dubinina G."/>
            <person name="Orlova M."/>
            <person name="Belousova E."/>
            <person name="Roberts R.J."/>
        </authorList>
    </citation>
    <scope>NUCLEOTIDE SEQUENCE [LARGE SCALE GENOMIC DNA]</scope>
    <source>
        <strain evidence="3">D-401</strain>
    </source>
</reference>
<dbReference type="AlphaFoldDB" id="A0A2N9YJT3"/>
<proteinExistence type="predicted"/>
<keyword evidence="1" id="KW-0812">Transmembrane</keyword>
<name>A0A2N9YJT3_9GAMM</name>
<protein>
    <submittedName>
        <fullName evidence="2">DUF2333 family protein</fullName>
    </submittedName>
</protein>
<evidence type="ECO:0000256" key="1">
    <source>
        <dbReference type="SAM" id="Phobius"/>
    </source>
</evidence>
<evidence type="ECO:0000313" key="3">
    <source>
        <dbReference type="Proteomes" id="UP000234271"/>
    </source>
</evidence>
<organism evidence="2 3">
    <name type="scientific">Beggiatoa leptomitoformis</name>
    <dbReference type="NCBI Taxonomy" id="288004"/>
    <lineage>
        <taxon>Bacteria</taxon>
        <taxon>Pseudomonadati</taxon>
        <taxon>Pseudomonadota</taxon>
        <taxon>Gammaproteobacteria</taxon>
        <taxon>Thiotrichales</taxon>
        <taxon>Thiotrichaceae</taxon>
        <taxon>Beggiatoa</taxon>
    </lineage>
</organism>
<dbReference type="OrthoDB" id="5821246at2"/>
<dbReference type="RefSeq" id="WP_083991456.1">
    <property type="nucleotide sequence ID" value="NZ_CP012373.2"/>
</dbReference>
<dbReference type="Proteomes" id="UP000234271">
    <property type="component" value="Chromosome"/>
</dbReference>
<gene>
    <name evidence="2" type="ORF">BLE401_17425</name>
</gene>
<dbReference type="InterPro" id="IPR016936">
    <property type="entry name" value="UCP029693"/>
</dbReference>